<name>A0ABR7RRI7_9PROT</name>
<protein>
    <recommendedName>
        <fullName evidence="6">SURF1-like protein</fullName>
    </recommendedName>
</protein>
<proteinExistence type="inferred from homology"/>
<sequence>MTPRPASSWRRLILPVLCLLPVLAILVGLGTWQLQRLRWKTDLLAAFAVAEAGPPVPLADPPAPYAKVFADGQFLHDKEARFGAEVRGNTLGTHLVTPLQREGAAPILVDRGWVPMEGGVIARPEGPVRVEGYIRPGETASWTSATGSPASRTFYTFDPAAIGEAVALAAPAPYGLVAMGPQSGLLPQPAQHMPQPTNSHLGYVITWYGLALAALGVFIAWARTRLGPDQRR</sequence>
<keyword evidence="3 6" id="KW-0812">Transmembrane</keyword>
<evidence type="ECO:0000256" key="5">
    <source>
        <dbReference type="ARBA" id="ARBA00023136"/>
    </source>
</evidence>
<organism evidence="7 8">
    <name type="scientific">Teichococcus aerophilus</name>
    <dbReference type="NCBI Taxonomy" id="1224513"/>
    <lineage>
        <taxon>Bacteria</taxon>
        <taxon>Pseudomonadati</taxon>
        <taxon>Pseudomonadota</taxon>
        <taxon>Alphaproteobacteria</taxon>
        <taxon>Acetobacterales</taxon>
        <taxon>Roseomonadaceae</taxon>
        <taxon>Roseomonas</taxon>
    </lineage>
</organism>
<comment type="subcellular location">
    <subcellularLocation>
        <location evidence="6">Cell membrane</location>
        <topology evidence="6">Multi-pass membrane protein</topology>
    </subcellularLocation>
    <subcellularLocation>
        <location evidence="1">Membrane</location>
    </subcellularLocation>
</comment>
<feature type="transmembrane region" description="Helical" evidence="6">
    <location>
        <begin position="12"/>
        <end position="32"/>
    </location>
</feature>
<dbReference type="InterPro" id="IPR002994">
    <property type="entry name" value="Surf1/Shy1"/>
</dbReference>
<evidence type="ECO:0000313" key="7">
    <source>
        <dbReference type="EMBL" id="MBC9208737.1"/>
    </source>
</evidence>
<evidence type="ECO:0000256" key="1">
    <source>
        <dbReference type="ARBA" id="ARBA00004370"/>
    </source>
</evidence>
<dbReference type="InterPro" id="IPR045214">
    <property type="entry name" value="Surf1/Surf4"/>
</dbReference>
<reference evidence="7 8" key="1">
    <citation type="journal article" date="2013" name="Int. J. Syst. Evol. Microbiol.">
        <title>Roseomonas aerophila sp. nov., isolated from air.</title>
        <authorList>
            <person name="Kim S.J."/>
            <person name="Weon H.Y."/>
            <person name="Ahn J.H."/>
            <person name="Hong S.B."/>
            <person name="Seok S.J."/>
            <person name="Whang K.S."/>
            <person name="Kwon S.W."/>
        </authorList>
    </citation>
    <scope>NUCLEOTIDE SEQUENCE [LARGE SCALE GENOMIC DNA]</scope>
    <source>
        <strain evidence="7 8">NBRC 108923</strain>
    </source>
</reference>
<feature type="transmembrane region" description="Helical" evidence="6">
    <location>
        <begin position="201"/>
        <end position="222"/>
    </location>
</feature>
<keyword evidence="6" id="KW-1003">Cell membrane</keyword>
<evidence type="ECO:0000256" key="6">
    <source>
        <dbReference type="RuleBase" id="RU363076"/>
    </source>
</evidence>
<keyword evidence="4 6" id="KW-1133">Transmembrane helix</keyword>
<dbReference type="PROSITE" id="PS50895">
    <property type="entry name" value="SURF1"/>
    <property type="match status" value="1"/>
</dbReference>
<comment type="similarity">
    <text evidence="2 6">Belongs to the SURF1 family.</text>
</comment>
<dbReference type="RefSeq" id="WP_187785889.1">
    <property type="nucleotide sequence ID" value="NZ_JACTVA010000038.1"/>
</dbReference>
<comment type="caution">
    <text evidence="7">The sequence shown here is derived from an EMBL/GenBank/DDBJ whole genome shotgun (WGS) entry which is preliminary data.</text>
</comment>
<evidence type="ECO:0000256" key="2">
    <source>
        <dbReference type="ARBA" id="ARBA00007165"/>
    </source>
</evidence>
<accession>A0ABR7RRI7</accession>
<evidence type="ECO:0000313" key="8">
    <source>
        <dbReference type="Proteomes" id="UP000626026"/>
    </source>
</evidence>
<gene>
    <name evidence="7" type="ORF">IBL26_17945</name>
</gene>
<keyword evidence="8" id="KW-1185">Reference proteome</keyword>
<dbReference type="PANTHER" id="PTHR23427:SF2">
    <property type="entry name" value="SURFEIT LOCUS PROTEIN 1"/>
    <property type="match status" value="1"/>
</dbReference>
<dbReference type="EMBL" id="JACTVA010000038">
    <property type="protein sequence ID" value="MBC9208737.1"/>
    <property type="molecule type" value="Genomic_DNA"/>
</dbReference>
<dbReference type="PANTHER" id="PTHR23427">
    <property type="entry name" value="SURFEIT LOCUS PROTEIN"/>
    <property type="match status" value="1"/>
</dbReference>
<dbReference type="Pfam" id="PF02104">
    <property type="entry name" value="SURF1"/>
    <property type="match status" value="1"/>
</dbReference>
<dbReference type="CDD" id="cd06662">
    <property type="entry name" value="SURF1"/>
    <property type="match status" value="1"/>
</dbReference>
<evidence type="ECO:0000256" key="4">
    <source>
        <dbReference type="ARBA" id="ARBA00022989"/>
    </source>
</evidence>
<keyword evidence="5 6" id="KW-0472">Membrane</keyword>
<dbReference type="Proteomes" id="UP000626026">
    <property type="component" value="Unassembled WGS sequence"/>
</dbReference>
<evidence type="ECO:0000256" key="3">
    <source>
        <dbReference type="ARBA" id="ARBA00022692"/>
    </source>
</evidence>